<dbReference type="OrthoDB" id="525529at2759"/>
<dbReference type="AlphaFoldDB" id="A0A835XEE8"/>
<accession>A0A835XEE8</accession>
<comment type="caution">
    <text evidence="1">The sequence shown here is derived from an EMBL/GenBank/DDBJ whole genome shotgun (WGS) entry which is preliminary data.</text>
</comment>
<gene>
    <name evidence="1" type="ORF">HYH03_018540</name>
</gene>
<dbReference type="EMBL" id="JAEHOE010000216">
    <property type="protein sequence ID" value="KAG2482523.1"/>
    <property type="molecule type" value="Genomic_DNA"/>
</dbReference>
<proteinExistence type="predicted"/>
<organism evidence="1 2">
    <name type="scientific">Edaphochlamys debaryana</name>
    <dbReference type="NCBI Taxonomy" id="47281"/>
    <lineage>
        <taxon>Eukaryota</taxon>
        <taxon>Viridiplantae</taxon>
        <taxon>Chlorophyta</taxon>
        <taxon>core chlorophytes</taxon>
        <taxon>Chlorophyceae</taxon>
        <taxon>CS clade</taxon>
        <taxon>Chlamydomonadales</taxon>
        <taxon>Chlamydomonadales incertae sedis</taxon>
        <taxon>Edaphochlamys</taxon>
    </lineage>
</organism>
<evidence type="ECO:0000313" key="2">
    <source>
        <dbReference type="Proteomes" id="UP000612055"/>
    </source>
</evidence>
<sequence>MKPVVSRSISASVPRPVAVAPVRRGVACAAATATAWDSWSTYITKHRAESAAAPESKAEKQYEREIAAAISSSAGGFRSKYATAAPAGAAGVSVDHDFKLLHVGSVSGDLPKDLHERLELIASVQLKQALGKADAELDAATISYTTTDVDGALCVSGVTLQQGLDKTALIAFVATETQRQASWSRLEGLILHWGATDSPGGSWGLPPQGWTAIPNKTVDAGGAWQCGFEKQSMTGPEGNSAVYVLLLQVPLRGILKAGGLVYVLKATAGQNTRWLKDEATQKDFFLDTTRFPVIKV</sequence>
<reference evidence="1" key="1">
    <citation type="journal article" date="2020" name="bioRxiv">
        <title>Comparative genomics of Chlamydomonas.</title>
        <authorList>
            <person name="Craig R.J."/>
            <person name="Hasan A.R."/>
            <person name="Ness R.W."/>
            <person name="Keightley P.D."/>
        </authorList>
    </citation>
    <scope>NUCLEOTIDE SEQUENCE</scope>
    <source>
        <strain evidence="1">CCAP 11/70</strain>
    </source>
</reference>
<name>A0A835XEE8_9CHLO</name>
<evidence type="ECO:0000313" key="1">
    <source>
        <dbReference type="EMBL" id="KAG2482523.1"/>
    </source>
</evidence>
<dbReference type="Proteomes" id="UP000612055">
    <property type="component" value="Unassembled WGS sequence"/>
</dbReference>
<protein>
    <submittedName>
        <fullName evidence="1">Uncharacterized protein</fullName>
    </submittedName>
</protein>
<keyword evidence="2" id="KW-1185">Reference proteome</keyword>